<proteinExistence type="predicted"/>
<dbReference type="EMBL" id="JBHTGL010000008">
    <property type="protein sequence ID" value="MFD0629270.1"/>
    <property type="molecule type" value="Genomic_DNA"/>
</dbReference>
<accession>A0ABW2X6Z5</accession>
<comment type="caution">
    <text evidence="2">The sequence shown here is derived from an EMBL/GenBank/DDBJ whole genome shotgun (WGS) entry which is preliminary data.</text>
</comment>
<keyword evidence="1" id="KW-0472">Membrane</keyword>
<reference evidence="3" key="1">
    <citation type="journal article" date="2019" name="Int. J. Syst. Evol. Microbiol.">
        <title>The Global Catalogue of Microorganisms (GCM) 10K type strain sequencing project: providing services to taxonomists for standard genome sequencing and annotation.</title>
        <authorList>
            <consortium name="The Broad Institute Genomics Platform"/>
            <consortium name="The Broad Institute Genome Sequencing Center for Infectious Disease"/>
            <person name="Wu L."/>
            <person name="Ma J."/>
        </authorList>
    </citation>
    <scope>NUCLEOTIDE SEQUENCE [LARGE SCALE GENOMIC DNA]</scope>
    <source>
        <strain evidence="3">JCM 12607</strain>
    </source>
</reference>
<sequence>MVTTDWFPDRGMRRNVLALGTAGLTDIAIGALLETQWLLGIGVWGLIIAMMIDLIYRP</sequence>
<name>A0ABW2X6Z5_9ACTN</name>
<keyword evidence="1" id="KW-1133">Transmembrane helix</keyword>
<feature type="transmembrane region" description="Helical" evidence="1">
    <location>
        <begin position="16"/>
        <end position="33"/>
    </location>
</feature>
<gene>
    <name evidence="2" type="ORF">ACFQ2K_48325</name>
</gene>
<keyword evidence="3" id="KW-1185">Reference proteome</keyword>
<feature type="transmembrane region" description="Helical" evidence="1">
    <location>
        <begin position="39"/>
        <end position="56"/>
    </location>
</feature>
<dbReference type="Proteomes" id="UP001596915">
    <property type="component" value="Unassembled WGS sequence"/>
</dbReference>
<evidence type="ECO:0000256" key="1">
    <source>
        <dbReference type="SAM" id="Phobius"/>
    </source>
</evidence>
<evidence type="ECO:0000313" key="2">
    <source>
        <dbReference type="EMBL" id="MFD0629270.1"/>
    </source>
</evidence>
<protein>
    <submittedName>
        <fullName evidence="2">Uncharacterized protein</fullName>
    </submittedName>
</protein>
<organism evidence="2 3">
    <name type="scientific">Streptomyces sanglieri</name>
    <dbReference type="NCBI Taxonomy" id="193460"/>
    <lineage>
        <taxon>Bacteria</taxon>
        <taxon>Bacillati</taxon>
        <taxon>Actinomycetota</taxon>
        <taxon>Actinomycetes</taxon>
        <taxon>Kitasatosporales</taxon>
        <taxon>Streptomycetaceae</taxon>
        <taxon>Streptomyces</taxon>
    </lineage>
</organism>
<keyword evidence="1" id="KW-0812">Transmembrane</keyword>
<evidence type="ECO:0000313" key="3">
    <source>
        <dbReference type="Proteomes" id="UP001596915"/>
    </source>
</evidence>